<reference evidence="1 2" key="1">
    <citation type="journal article" date="2020" name="Cell">
        <title>Large-Scale Comparative Analyses of Tick Genomes Elucidate Their Genetic Diversity and Vector Capacities.</title>
        <authorList>
            <consortium name="Tick Genome and Microbiome Consortium (TIGMIC)"/>
            <person name="Jia N."/>
            <person name="Wang J."/>
            <person name="Shi W."/>
            <person name="Du L."/>
            <person name="Sun Y."/>
            <person name="Zhan W."/>
            <person name="Jiang J.F."/>
            <person name="Wang Q."/>
            <person name="Zhang B."/>
            <person name="Ji P."/>
            <person name="Bell-Sakyi L."/>
            <person name="Cui X.M."/>
            <person name="Yuan T.T."/>
            <person name="Jiang B.G."/>
            <person name="Yang W.F."/>
            <person name="Lam T.T."/>
            <person name="Chang Q.C."/>
            <person name="Ding S.J."/>
            <person name="Wang X.J."/>
            <person name="Zhu J.G."/>
            <person name="Ruan X.D."/>
            <person name="Zhao L."/>
            <person name="Wei J.T."/>
            <person name="Ye R.Z."/>
            <person name="Que T.C."/>
            <person name="Du C.H."/>
            <person name="Zhou Y.H."/>
            <person name="Cheng J.X."/>
            <person name="Dai P.F."/>
            <person name="Guo W.B."/>
            <person name="Han X.H."/>
            <person name="Huang E.J."/>
            <person name="Li L.F."/>
            <person name="Wei W."/>
            <person name="Gao Y.C."/>
            <person name="Liu J.Z."/>
            <person name="Shao H.Z."/>
            <person name="Wang X."/>
            <person name="Wang C.C."/>
            <person name="Yang T.C."/>
            <person name="Huo Q.B."/>
            <person name="Li W."/>
            <person name="Chen H.Y."/>
            <person name="Chen S.E."/>
            <person name="Zhou L.G."/>
            <person name="Ni X.B."/>
            <person name="Tian J.H."/>
            <person name="Sheng Y."/>
            <person name="Liu T."/>
            <person name="Pan Y.S."/>
            <person name="Xia L.Y."/>
            <person name="Li J."/>
            <person name="Zhao F."/>
            <person name="Cao W.C."/>
        </authorList>
    </citation>
    <scope>NUCLEOTIDE SEQUENCE [LARGE SCALE GENOMIC DNA]</scope>
    <source>
        <strain evidence="1">HaeL-2018</strain>
    </source>
</reference>
<proteinExistence type="predicted"/>
<dbReference type="AlphaFoldDB" id="A0A9J6GR31"/>
<organism evidence="1 2">
    <name type="scientific">Haemaphysalis longicornis</name>
    <name type="common">Bush tick</name>
    <dbReference type="NCBI Taxonomy" id="44386"/>
    <lineage>
        <taxon>Eukaryota</taxon>
        <taxon>Metazoa</taxon>
        <taxon>Ecdysozoa</taxon>
        <taxon>Arthropoda</taxon>
        <taxon>Chelicerata</taxon>
        <taxon>Arachnida</taxon>
        <taxon>Acari</taxon>
        <taxon>Parasitiformes</taxon>
        <taxon>Ixodida</taxon>
        <taxon>Ixodoidea</taxon>
        <taxon>Ixodidae</taxon>
        <taxon>Haemaphysalinae</taxon>
        <taxon>Haemaphysalis</taxon>
    </lineage>
</organism>
<comment type="caution">
    <text evidence="1">The sequence shown here is derived from an EMBL/GenBank/DDBJ whole genome shotgun (WGS) entry which is preliminary data.</text>
</comment>
<dbReference type="Proteomes" id="UP000821853">
    <property type="component" value="Unassembled WGS sequence"/>
</dbReference>
<evidence type="ECO:0000313" key="2">
    <source>
        <dbReference type="Proteomes" id="UP000821853"/>
    </source>
</evidence>
<name>A0A9J6GR31_HAELO</name>
<accession>A0A9J6GR31</accession>
<protein>
    <submittedName>
        <fullName evidence="1">Uncharacterized protein</fullName>
    </submittedName>
</protein>
<sequence>MMNERTSGSQQAMVQRATINMIQRWNDSSRQRPPYIRGAPHVHLDDIGGNKARVLLADIDRNKVRDRKNRQRRDFLNPMQCSAT</sequence>
<keyword evidence="2" id="KW-1185">Reference proteome</keyword>
<dbReference type="EMBL" id="JABSTR010000008">
    <property type="protein sequence ID" value="KAH9376692.1"/>
    <property type="molecule type" value="Genomic_DNA"/>
</dbReference>
<evidence type="ECO:0000313" key="1">
    <source>
        <dbReference type="EMBL" id="KAH9376692.1"/>
    </source>
</evidence>
<gene>
    <name evidence="1" type="ORF">HPB48_019186</name>
</gene>
<dbReference type="VEuPathDB" id="VectorBase:HLOH_063946"/>